<dbReference type="InterPro" id="IPR012902">
    <property type="entry name" value="N_methyl_site"/>
</dbReference>
<dbReference type="PANTHER" id="PTHR39583">
    <property type="entry name" value="TYPE II SECRETION SYSTEM PROTEIN J-RELATED"/>
    <property type="match status" value="1"/>
</dbReference>
<dbReference type="PROSITE" id="PS00409">
    <property type="entry name" value="PROKAR_NTER_METHYL"/>
    <property type="match status" value="1"/>
</dbReference>
<evidence type="ECO:0000256" key="5">
    <source>
        <dbReference type="ARBA" id="ARBA00023136"/>
    </source>
</evidence>
<dbReference type="Proteomes" id="UP000029481">
    <property type="component" value="Chromosome"/>
</dbReference>
<evidence type="ECO:0000313" key="6">
    <source>
        <dbReference type="EMBL" id="AIR06133.1"/>
    </source>
</evidence>
<dbReference type="RefSeq" id="WP_038479288.1">
    <property type="nucleotide sequence ID" value="NZ_CP009451.1"/>
</dbReference>
<dbReference type="InterPro" id="IPR051621">
    <property type="entry name" value="T2SS_protein_J"/>
</dbReference>
<dbReference type="NCBIfam" id="TIGR02532">
    <property type="entry name" value="IV_pilin_GFxxxE"/>
    <property type="match status" value="1"/>
</dbReference>
<name>A0A089Q1G5_9ENTR</name>
<dbReference type="PIRSF" id="PIRSF004525">
    <property type="entry name" value="Pilin_peptidase-dep_B_prd"/>
    <property type="match status" value="1"/>
</dbReference>
<evidence type="ECO:0000256" key="1">
    <source>
        <dbReference type="ARBA" id="ARBA00004167"/>
    </source>
</evidence>
<gene>
    <name evidence="6" type="ORF">JT31_16370</name>
</gene>
<sequence length="186" mass="20517">MLSAQKGFTLLEMLIAMALSSVLLLGTSRLFPALQLEVLRQYGYVAQQEALWQMAFAIGKNLQRAGYCRGQCQGEGVKLTNQGGCVVVQWDANHNGRWDTAKDSQNEQTGYRLRNGNLETQKGVEHCEGSGWERMSDPAQSTVQHFSVTRQNRKTGRPLFLIKLASSLKQGGRAAEVNSVVSGENL</sequence>
<reference evidence="6 7" key="1">
    <citation type="submission" date="2014-09" db="EMBL/GenBank/DDBJ databases">
        <title>Cedecea neteri SSMD04 Genome Sequencing.</title>
        <authorList>
            <person name="Tan J.-Y."/>
        </authorList>
    </citation>
    <scope>NUCLEOTIDE SEQUENCE [LARGE SCALE GENOMIC DNA]</scope>
    <source>
        <strain evidence="6 7">SSMD04</strain>
    </source>
</reference>
<dbReference type="AlphaFoldDB" id="A0A089Q1G5"/>
<accession>A0A089Q1G5</accession>
<evidence type="ECO:0008006" key="8">
    <source>
        <dbReference type="Google" id="ProtNLM"/>
    </source>
</evidence>
<dbReference type="EMBL" id="CP009451">
    <property type="protein sequence ID" value="AIR06133.1"/>
    <property type="molecule type" value="Genomic_DNA"/>
</dbReference>
<evidence type="ECO:0000256" key="2">
    <source>
        <dbReference type="ARBA" id="ARBA00022481"/>
    </source>
</evidence>
<comment type="subcellular location">
    <subcellularLocation>
        <location evidence="1">Membrane</location>
        <topology evidence="1">Single-pass membrane protein</topology>
    </subcellularLocation>
</comment>
<keyword evidence="3" id="KW-0812">Transmembrane</keyword>
<evidence type="ECO:0000256" key="3">
    <source>
        <dbReference type="ARBA" id="ARBA00022692"/>
    </source>
</evidence>
<evidence type="ECO:0000313" key="7">
    <source>
        <dbReference type="Proteomes" id="UP000029481"/>
    </source>
</evidence>
<dbReference type="Pfam" id="PF07963">
    <property type="entry name" value="N_methyl"/>
    <property type="match status" value="1"/>
</dbReference>
<dbReference type="OrthoDB" id="7059546at2"/>
<organism evidence="6 7">
    <name type="scientific">Cedecea neteri</name>
    <dbReference type="NCBI Taxonomy" id="158822"/>
    <lineage>
        <taxon>Bacteria</taxon>
        <taxon>Pseudomonadati</taxon>
        <taxon>Pseudomonadota</taxon>
        <taxon>Gammaproteobacteria</taxon>
        <taxon>Enterobacterales</taxon>
        <taxon>Enterobacteriaceae</taxon>
        <taxon>Cedecea</taxon>
    </lineage>
</organism>
<dbReference type="GO" id="GO:0015628">
    <property type="term" value="P:protein secretion by the type II secretion system"/>
    <property type="evidence" value="ECO:0007669"/>
    <property type="project" value="TreeGrafter"/>
</dbReference>
<evidence type="ECO:0000256" key="4">
    <source>
        <dbReference type="ARBA" id="ARBA00022989"/>
    </source>
</evidence>
<dbReference type="NCBIfam" id="NF007848">
    <property type="entry name" value="PRK10557.1"/>
    <property type="match status" value="1"/>
</dbReference>
<dbReference type="InterPro" id="IPR016419">
    <property type="entry name" value="Prepilin_Pept-dep_B_prd"/>
</dbReference>
<keyword evidence="4" id="KW-1133">Transmembrane helix</keyword>
<dbReference type="GO" id="GO:0016020">
    <property type="term" value="C:membrane"/>
    <property type="evidence" value="ECO:0007669"/>
    <property type="project" value="UniProtKB-SubCell"/>
</dbReference>
<dbReference type="PANTHER" id="PTHR39583:SF3">
    <property type="entry name" value="PREPILIN PEPTIDASE-DEPENDENT PROTEIN B"/>
    <property type="match status" value="1"/>
</dbReference>
<dbReference type="KEGG" id="cnt:JT31_16370"/>
<keyword evidence="5" id="KW-0472">Membrane</keyword>
<keyword evidence="2" id="KW-0488">Methylation</keyword>
<proteinExistence type="predicted"/>
<keyword evidence="7" id="KW-1185">Reference proteome</keyword>
<protein>
    <recommendedName>
        <fullName evidence="8">Prepilin-type cleavage/methylation domain-containing protein</fullName>
    </recommendedName>
</protein>